<comment type="caution">
    <text evidence="3">The sequence shown here is derived from an EMBL/GenBank/DDBJ whole genome shotgun (WGS) entry which is preliminary data.</text>
</comment>
<evidence type="ECO:0000259" key="2">
    <source>
        <dbReference type="Pfam" id="PF14226"/>
    </source>
</evidence>
<keyword evidence="4" id="KW-1185">Reference proteome</keyword>
<protein>
    <recommendedName>
        <fullName evidence="5">Clavaminate synthase-like protein</fullName>
    </recommendedName>
</protein>
<dbReference type="Pfam" id="PF03171">
    <property type="entry name" value="2OG-FeII_Oxy"/>
    <property type="match status" value="1"/>
</dbReference>
<feature type="domain" description="Non-haem dioxygenase N-terminal" evidence="2">
    <location>
        <begin position="44"/>
        <end position="121"/>
    </location>
</feature>
<accession>A0A9W9AUV1</accession>
<feature type="domain" description="Isopenicillin N synthase-like Fe(2+) 2OG dioxygenase" evidence="1">
    <location>
        <begin position="232"/>
        <end position="298"/>
    </location>
</feature>
<gene>
    <name evidence="3" type="ORF">J3R30DRAFT_3653478</name>
</gene>
<dbReference type="EMBL" id="JAOTPV010000001">
    <property type="protein sequence ID" value="KAJ4489989.1"/>
    <property type="molecule type" value="Genomic_DNA"/>
</dbReference>
<dbReference type="InterPro" id="IPR044861">
    <property type="entry name" value="IPNS-like_FE2OG_OXY"/>
</dbReference>
<dbReference type="Proteomes" id="UP001150266">
    <property type="component" value="Unassembled WGS sequence"/>
</dbReference>
<organism evidence="3 4">
    <name type="scientific">Lentinula aciculospora</name>
    <dbReference type="NCBI Taxonomy" id="153920"/>
    <lineage>
        <taxon>Eukaryota</taxon>
        <taxon>Fungi</taxon>
        <taxon>Dikarya</taxon>
        <taxon>Basidiomycota</taxon>
        <taxon>Agaricomycotina</taxon>
        <taxon>Agaricomycetes</taxon>
        <taxon>Agaricomycetidae</taxon>
        <taxon>Agaricales</taxon>
        <taxon>Marasmiineae</taxon>
        <taxon>Omphalotaceae</taxon>
        <taxon>Lentinula</taxon>
    </lineage>
</organism>
<dbReference type="InterPro" id="IPR050231">
    <property type="entry name" value="Iron_ascorbate_oxido_reductase"/>
</dbReference>
<evidence type="ECO:0000313" key="3">
    <source>
        <dbReference type="EMBL" id="KAJ4489989.1"/>
    </source>
</evidence>
<dbReference type="PANTHER" id="PTHR47990">
    <property type="entry name" value="2-OXOGLUTARATE (2OG) AND FE(II)-DEPENDENT OXYGENASE SUPERFAMILY PROTEIN-RELATED"/>
    <property type="match status" value="1"/>
</dbReference>
<dbReference type="InterPro" id="IPR026992">
    <property type="entry name" value="DIOX_N"/>
</dbReference>
<dbReference type="OrthoDB" id="406156at2759"/>
<evidence type="ECO:0008006" key="5">
    <source>
        <dbReference type="Google" id="ProtNLM"/>
    </source>
</evidence>
<sequence length="372" mass="42820">MRFCQSFRDSTILQTCPDLQVPPVPRYEPAPAAQEALDYADLAIIDLRNFTTAEGRVRLVLQVREAMSNQGFFYVIGHGYPREKMERMFDIANVPFTQVSEEEKEQYMAPTKHAGSYQGYKLRQFWHIDNGQVKIYNIHRDVNKRVHPEALRPLLPESSQFARHSHPNVLDPILRWDADSETLIVGLLFSYLLDHNFTLVDFCSLVVGYMKYDLRSAEDEQKTKNVWLKGHNDIGTVTLLYNGVWKWIKHIDNAIVVNSGDAMDFLSGGGLYRATIHRVVQPPPDQHQYTRLGIFYFCMADDNVKLAPLVASPVLQRLGIERRFERDEDAPVMAEWRKARTAAYGRSNLSKSTEETDIEQEVIQGVVVKHYN</sequence>
<dbReference type="Pfam" id="PF14226">
    <property type="entry name" value="DIOX_N"/>
    <property type="match status" value="1"/>
</dbReference>
<name>A0A9W9AUV1_9AGAR</name>
<evidence type="ECO:0000313" key="4">
    <source>
        <dbReference type="Proteomes" id="UP001150266"/>
    </source>
</evidence>
<dbReference type="Gene3D" id="2.60.120.330">
    <property type="entry name" value="B-lactam Antibiotic, Isopenicillin N Synthase, Chain"/>
    <property type="match status" value="1"/>
</dbReference>
<evidence type="ECO:0000259" key="1">
    <source>
        <dbReference type="Pfam" id="PF03171"/>
    </source>
</evidence>
<reference evidence="3" key="1">
    <citation type="submission" date="2022-08" db="EMBL/GenBank/DDBJ databases">
        <title>A Global Phylogenomic Analysis of the Shiitake Genus Lentinula.</title>
        <authorList>
            <consortium name="DOE Joint Genome Institute"/>
            <person name="Sierra-Patev S."/>
            <person name="Min B."/>
            <person name="Naranjo-Ortiz M."/>
            <person name="Looney B."/>
            <person name="Konkel Z."/>
            <person name="Slot J.C."/>
            <person name="Sakamoto Y."/>
            <person name="Steenwyk J.L."/>
            <person name="Rokas A."/>
            <person name="Carro J."/>
            <person name="Camarero S."/>
            <person name="Ferreira P."/>
            <person name="Molpeceres G."/>
            <person name="Ruiz-Duenas F.J."/>
            <person name="Serrano A."/>
            <person name="Henrissat B."/>
            <person name="Drula E."/>
            <person name="Hughes K.W."/>
            <person name="Mata J.L."/>
            <person name="Ishikawa N.K."/>
            <person name="Vargas-Isla R."/>
            <person name="Ushijima S."/>
            <person name="Smith C.A."/>
            <person name="Ahrendt S."/>
            <person name="Andreopoulos W."/>
            <person name="He G."/>
            <person name="Labutti K."/>
            <person name="Lipzen A."/>
            <person name="Ng V."/>
            <person name="Riley R."/>
            <person name="Sandor L."/>
            <person name="Barry K."/>
            <person name="Martinez A.T."/>
            <person name="Xiao Y."/>
            <person name="Gibbons J.G."/>
            <person name="Terashima K."/>
            <person name="Grigoriev I.V."/>
            <person name="Hibbett D.S."/>
        </authorList>
    </citation>
    <scope>NUCLEOTIDE SEQUENCE</scope>
    <source>
        <strain evidence="3">JLM2183</strain>
    </source>
</reference>
<dbReference type="InterPro" id="IPR027443">
    <property type="entry name" value="IPNS-like_sf"/>
</dbReference>
<dbReference type="AlphaFoldDB" id="A0A9W9AUV1"/>
<proteinExistence type="predicted"/>
<dbReference type="SUPFAM" id="SSF51197">
    <property type="entry name" value="Clavaminate synthase-like"/>
    <property type="match status" value="1"/>
</dbReference>